<sequence length="410" mass="45193">MKHGSVYLGGLSRGDTPPKEIPTVGAGGRPKISEMTKKEMEKGCPYARDENARCPARHEGMALDVISKLDVPPGPLQFHKDYDRSLLTEDLDRAQPLLSHPTSFTGAPIPWKDVQKPPLEEVPKSRSNPLYPPVKRRPRDLSLKTSDIDYAQPKKPIVSERRRSNCIVDLLTNSYQFTSSEVPVQPDFRTTGRCAMDCSDIEGTWPHPLPAKSVPQDPMKIEDEFRNPRHHSVLAAASASLLNTGSLSARGPRASERAGLERWEVNPLKVGQRQGHPLSPRYHLPVAEAGTSMHVRFQCERHDLGDHPPPTQCEEVGFIDGSKPKTEIRDNGEPQFNLCTEDVPGAQPRRRVGVLPVHLYGPPGNRPQSNSLQNADIEGAQADTRMTVLRRRDRGAGGAGGRPAPSHEGV</sequence>
<organism evidence="2 3">
    <name type="scientific">Durusdinium trenchii</name>
    <dbReference type="NCBI Taxonomy" id="1381693"/>
    <lineage>
        <taxon>Eukaryota</taxon>
        <taxon>Sar</taxon>
        <taxon>Alveolata</taxon>
        <taxon>Dinophyceae</taxon>
        <taxon>Suessiales</taxon>
        <taxon>Symbiodiniaceae</taxon>
        <taxon>Durusdinium</taxon>
    </lineage>
</organism>
<protein>
    <submittedName>
        <fullName evidence="2">Uncharacterized protein</fullName>
    </submittedName>
</protein>
<proteinExistence type="predicted"/>
<dbReference type="PANTHER" id="PTHR38130">
    <property type="entry name" value="EF-HAND DOMAIN-CONTAINING PROTEIN"/>
    <property type="match status" value="1"/>
</dbReference>
<evidence type="ECO:0000256" key="1">
    <source>
        <dbReference type="SAM" id="MobiDB-lite"/>
    </source>
</evidence>
<reference evidence="2 3" key="1">
    <citation type="submission" date="2024-02" db="EMBL/GenBank/DDBJ databases">
        <authorList>
            <person name="Chen Y."/>
            <person name="Shah S."/>
            <person name="Dougan E. K."/>
            <person name="Thang M."/>
            <person name="Chan C."/>
        </authorList>
    </citation>
    <scope>NUCLEOTIDE SEQUENCE [LARGE SCALE GENOMIC DNA]</scope>
</reference>
<evidence type="ECO:0000313" key="2">
    <source>
        <dbReference type="EMBL" id="CAK9087055.1"/>
    </source>
</evidence>
<dbReference type="PANTHER" id="PTHR38130:SF1">
    <property type="entry name" value="EF-HAND DOMAIN-CONTAINING PROTEIN"/>
    <property type="match status" value="1"/>
</dbReference>
<feature type="region of interest" description="Disordered" evidence="1">
    <location>
        <begin position="1"/>
        <end position="30"/>
    </location>
</feature>
<dbReference type="EMBL" id="CAXAMN010024472">
    <property type="protein sequence ID" value="CAK9087055.1"/>
    <property type="molecule type" value="Genomic_DNA"/>
</dbReference>
<gene>
    <name evidence="2" type="ORF">CCMP2556_LOCUS42130</name>
</gene>
<name>A0ABP0QHU5_9DINO</name>
<keyword evidence="3" id="KW-1185">Reference proteome</keyword>
<feature type="region of interest" description="Disordered" evidence="1">
    <location>
        <begin position="378"/>
        <end position="410"/>
    </location>
</feature>
<accession>A0ABP0QHU5</accession>
<comment type="caution">
    <text evidence="2">The sequence shown here is derived from an EMBL/GenBank/DDBJ whole genome shotgun (WGS) entry which is preliminary data.</text>
</comment>
<dbReference type="Proteomes" id="UP001642484">
    <property type="component" value="Unassembled WGS sequence"/>
</dbReference>
<evidence type="ECO:0000313" key="3">
    <source>
        <dbReference type="Proteomes" id="UP001642484"/>
    </source>
</evidence>
<feature type="compositionally biased region" description="Basic and acidic residues" evidence="1">
    <location>
        <begin position="113"/>
        <end position="124"/>
    </location>
</feature>
<feature type="region of interest" description="Disordered" evidence="1">
    <location>
        <begin position="98"/>
        <end position="138"/>
    </location>
</feature>